<dbReference type="InterPro" id="IPR029063">
    <property type="entry name" value="SAM-dependent_MTases_sf"/>
</dbReference>
<keyword evidence="3" id="KW-0808">Transferase</keyword>
<dbReference type="InterPro" id="IPR050953">
    <property type="entry name" value="N4_N6_ade-DNA_methylase"/>
</dbReference>
<dbReference type="SUPFAM" id="SSF53335">
    <property type="entry name" value="S-adenosyl-L-methionine-dependent methyltransferases"/>
    <property type="match status" value="1"/>
</dbReference>
<proteinExistence type="predicted"/>
<reference evidence="5 6" key="1">
    <citation type="submission" date="2018-03" db="EMBL/GenBank/DDBJ databases">
        <title>Genomic Encyclopedia of Archaeal and Bacterial Type Strains, Phase II (KMG-II): from individual species to whole genera.</title>
        <authorList>
            <person name="Goeker M."/>
        </authorList>
    </citation>
    <scope>NUCLEOTIDE SEQUENCE [LARGE SCALE GENOMIC DNA]</scope>
    <source>
        <strain evidence="5 6">DSM 45312</strain>
    </source>
</reference>
<evidence type="ECO:0000256" key="4">
    <source>
        <dbReference type="ARBA" id="ARBA00047942"/>
    </source>
</evidence>
<keyword evidence="2" id="KW-0489">Methyltransferase</keyword>
<dbReference type="PANTHER" id="PTHR33841:SF1">
    <property type="entry name" value="DNA METHYLTRANSFERASE A"/>
    <property type="match status" value="1"/>
</dbReference>
<evidence type="ECO:0000256" key="2">
    <source>
        <dbReference type="ARBA" id="ARBA00022603"/>
    </source>
</evidence>
<evidence type="ECO:0000256" key="1">
    <source>
        <dbReference type="ARBA" id="ARBA00011900"/>
    </source>
</evidence>
<dbReference type="EC" id="2.1.1.72" evidence="1"/>
<keyword evidence="6" id="KW-1185">Reference proteome</keyword>
<dbReference type="Gene3D" id="3.40.50.150">
    <property type="entry name" value="Vaccinia Virus protein VP39"/>
    <property type="match status" value="2"/>
</dbReference>
<evidence type="ECO:0000313" key="6">
    <source>
        <dbReference type="Proteomes" id="UP000240542"/>
    </source>
</evidence>
<dbReference type="OrthoDB" id="4280289at2"/>
<dbReference type="Proteomes" id="UP000240542">
    <property type="component" value="Unassembled WGS sequence"/>
</dbReference>
<dbReference type="GO" id="GO:0009007">
    <property type="term" value="F:site-specific DNA-methyltransferase (adenine-specific) activity"/>
    <property type="evidence" value="ECO:0007669"/>
    <property type="project" value="UniProtKB-EC"/>
</dbReference>
<dbReference type="PANTHER" id="PTHR33841">
    <property type="entry name" value="DNA METHYLTRANSFERASE YEEA-RELATED"/>
    <property type="match status" value="1"/>
</dbReference>
<organism evidence="5 6">
    <name type="scientific">Murinocardiopsis flavida</name>
    <dbReference type="NCBI Taxonomy" id="645275"/>
    <lineage>
        <taxon>Bacteria</taxon>
        <taxon>Bacillati</taxon>
        <taxon>Actinomycetota</taxon>
        <taxon>Actinomycetes</taxon>
        <taxon>Streptosporangiales</taxon>
        <taxon>Nocardiopsidaceae</taxon>
        <taxon>Murinocardiopsis</taxon>
    </lineage>
</organism>
<protein>
    <recommendedName>
        <fullName evidence="1">site-specific DNA-methyltransferase (adenine-specific)</fullName>
        <ecNumber evidence="1">2.1.1.72</ecNumber>
    </recommendedName>
</protein>
<sequence>MSFESLVNRGDYFSPHYLAEVMPRDLKAQKKERDKARAEGRPVPDPRAGLTAFRQRFFAARPQLAEGAAKYNADDGVGPDTERETWVRALRLHHRHLLAALGFTAFDEDAEPPVDPVELTVAQAGAEHAVPVAFAETAGGAGVVAVECGWASTVDEAFDTLDAGRLLDRVHLDSAKDVKDGASLATFLFGAEDPPRYVLLLAGGVVVLADRTLWGEGRYLAVSLNTAFDRNDTAPGGEMELVAALFGAASLRPPAEGGAAPLADLVAKSNQHAVGVSDTLRDGLRRSVEVIANEVLDRMRAQGVRPEDIDRPDELGRDLARESLRYLYRVLFLLYAEARPDLGILPADAPEYAEGYGLAGLGDLVDLAGPNLLGDRSRESLYLYESLDLLFRMVNEGHRPRGGAAVAEDASEDEGLRFEPLESELFRPSSIRLIGAAVPNPSYERNAAEGVEQPRTIDTRLRNVALHRVLRNLMLAKGSKRGERGGFISYAQLGINQLGAVYEGLMSYTGFIAAEELYEVAKGRDPKDGSWMVPASKAGEYERYLVQHTDEETGARTARRYPAGTFVYRLAGRDRQTSASYYTPESLTKVTVEQALRYRLYDKGKPEEGVPEVPAADLLRWKICEPALGSGAFLNEAINQVAAEYLRRRQGELGTVIPPDEFPTELQKAKAYIALHNSFGVDLNSTAAELAEVSLWLNVMHPGLQAPWFGLHLRRGNSLIGAKRSVYAGAELAKGRWLKTKDTLVPTDLPFRDGALPEGAVHHFLLPAQGWAAVAGEKEAKELAPVQNAALKNWRKDIQKPPAAKRKQGQKLTQVQRLQGVARRAEYLWTLVQKRLELTEAATGRRVDVWGADDLAAPPEGMTQQQREQLLEEFRAPGTPYWRLKLVMDAWCALWFWPLDKVDLLNGKAAAYQEPDKTKAAVVAQQKGRRRRVIALKELDDWIDFTEATLGAGDLAAETLAPQFTDLDALAEHEDQLTVWMLMDSYSRLEERFPWLTVVQEIANQQGFFHWEVEFAQVFGSEAGGFDLQVGNPPWVRPDWDESAHLAEFEPWFQLTEKAANSEKVERREQVLGAPGALEYVTHERASTAATRDFLSSPQMYPPLGGTQPDLYRAFMCTTWSGMSTAGAVGLVHPDTHFSGVRESELRAQSYSHLRMHADFHNGGNRFFPPPVGHPSHFGVHVYGVSKEIEFDHLSWLWSTEALRNSFDNDGTGTTPGVKFQGHWDERPHRARIIRVDRETLALWQKVTGEDDRPVEHARLLSPVSTDEAEALEALAQAPARLERLQPQISGGFHELGAKKDGLIDYGWHSSSDWSEVVLRGPHIGLATPFYKSPTEEGKTSRATDLNALADGGVPDSEYLRQVDWRSYEDAQDRWLDHRTWTELCADPEQRDEARRIHAERAGVLQGEVTDEQIEKVLAERARRPYSTFYRLAWRRMIAPNTERALYAALIPPGPVHIHLVHSLALPSHRETVLTAGFWSALPLDYYLRAVGRSDLQVADAKIMPAGLPDHPLASALLLRTLRLNALTNAYAPLWAELFESEWRFEEWAIGWPGLPPLSVVGPEWERSTPLRTDRARRAALVEIDALVSVWLGISADALEAMYRARFPVLEGYESETWFDADGHKIAKSHNAFGEKQFATGQAKEVWAQLSSHPDFYDPDSPQANVPEGFTGPMYKADRIREMREAHHVFSERLERANPSA</sequence>
<dbReference type="EMBL" id="PYGA01000014">
    <property type="protein sequence ID" value="PSK95718.1"/>
    <property type="molecule type" value="Genomic_DNA"/>
</dbReference>
<comment type="caution">
    <text evidence="5">The sequence shown here is derived from an EMBL/GenBank/DDBJ whole genome shotgun (WGS) entry which is preliminary data.</text>
</comment>
<name>A0A2P8DEU5_9ACTN</name>
<gene>
    <name evidence="5" type="ORF">CLV63_114151</name>
</gene>
<dbReference type="RefSeq" id="WP_106584642.1">
    <property type="nucleotide sequence ID" value="NZ_PYGA01000014.1"/>
</dbReference>
<evidence type="ECO:0000313" key="5">
    <source>
        <dbReference type="EMBL" id="PSK95718.1"/>
    </source>
</evidence>
<comment type="catalytic activity">
    <reaction evidence="4">
        <text>a 2'-deoxyadenosine in DNA + S-adenosyl-L-methionine = an N(6)-methyl-2'-deoxyadenosine in DNA + S-adenosyl-L-homocysteine + H(+)</text>
        <dbReference type="Rhea" id="RHEA:15197"/>
        <dbReference type="Rhea" id="RHEA-COMP:12418"/>
        <dbReference type="Rhea" id="RHEA-COMP:12419"/>
        <dbReference type="ChEBI" id="CHEBI:15378"/>
        <dbReference type="ChEBI" id="CHEBI:57856"/>
        <dbReference type="ChEBI" id="CHEBI:59789"/>
        <dbReference type="ChEBI" id="CHEBI:90615"/>
        <dbReference type="ChEBI" id="CHEBI:90616"/>
        <dbReference type="EC" id="2.1.1.72"/>
    </reaction>
</comment>
<accession>A0A2P8DEU5</accession>
<dbReference type="GO" id="GO:0032259">
    <property type="term" value="P:methylation"/>
    <property type="evidence" value="ECO:0007669"/>
    <property type="project" value="UniProtKB-KW"/>
</dbReference>
<evidence type="ECO:0000256" key="3">
    <source>
        <dbReference type="ARBA" id="ARBA00022679"/>
    </source>
</evidence>